<dbReference type="EMBL" id="JARIHO010000054">
    <property type="protein sequence ID" value="KAJ7319316.1"/>
    <property type="molecule type" value="Genomic_DNA"/>
</dbReference>
<proteinExistence type="predicted"/>
<dbReference type="Proteomes" id="UP001218218">
    <property type="component" value="Unassembled WGS sequence"/>
</dbReference>
<name>A0AAD6ZFI3_9AGAR</name>
<keyword evidence="3" id="KW-1185">Reference proteome</keyword>
<sequence length="362" mass="40928">MNDERTKARPSPICPRLPRITYIPSRHTPRTRQRHRQRQDIWTECPVCTPGRKSVASRRRHDITRTSLAMGGQGPASHPIRACITIIMNQKGEMHRCPASAPGVPGQETETQRQTKQYTKRKEGGAAATNPRGKDASRKTQDKAERKEGARNKEQGTENRVASIETLCPHPQSRRRRRTATSPGSRVDSRRQEPLVSHKRTGARLDDVASRMHRAESTRDISSWISSRQSTPGTTGGVLSRNRSVLVQFLCWDTSSRLEIPRADTRARFASLLRERTRLLCSSLEPTPSSHSFTAIARTERTKKRFSPLLQNPPKTHTTLHASNTGPKHPLPKSSPKKRRVGKSKRNPPQILSNPPRRKRRN</sequence>
<feature type="compositionally biased region" description="Basic and acidic residues" evidence="1">
    <location>
        <begin position="203"/>
        <end position="219"/>
    </location>
</feature>
<feature type="compositionally biased region" description="Basic residues" evidence="1">
    <location>
        <begin position="335"/>
        <end position="346"/>
    </location>
</feature>
<feature type="compositionally biased region" description="Polar residues" evidence="1">
    <location>
        <begin position="108"/>
        <end position="117"/>
    </location>
</feature>
<protein>
    <submittedName>
        <fullName evidence="2">Uncharacterized protein</fullName>
    </submittedName>
</protein>
<feature type="compositionally biased region" description="Polar residues" evidence="1">
    <location>
        <begin position="220"/>
        <end position="233"/>
    </location>
</feature>
<comment type="caution">
    <text evidence="2">The sequence shown here is derived from an EMBL/GenBank/DDBJ whole genome shotgun (WGS) entry which is preliminary data.</text>
</comment>
<gene>
    <name evidence="2" type="ORF">DFH08DRAFT_942267</name>
</gene>
<feature type="compositionally biased region" description="Basic and acidic residues" evidence="1">
    <location>
        <begin position="132"/>
        <end position="157"/>
    </location>
</feature>
<evidence type="ECO:0000256" key="1">
    <source>
        <dbReference type="SAM" id="MobiDB-lite"/>
    </source>
</evidence>
<feature type="region of interest" description="Disordered" evidence="1">
    <location>
        <begin position="95"/>
        <end position="239"/>
    </location>
</feature>
<dbReference type="AlphaFoldDB" id="A0AAD6ZFI3"/>
<accession>A0AAD6ZFI3</accession>
<organism evidence="2 3">
    <name type="scientific">Mycena albidolilacea</name>
    <dbReference type="NCBI Taxonomy" id="1033008"/>
    <lineage>
        <taxon>Eukaryota</taxon>
        <taxon>Fungi</taxon>
        <taxon>Dikarya</taxon>
        <taxon>Basidiomycota</taxon>
        <taxon>Agaricomycotina</taxon>
        <taxon>Agaricomycetes</taxon>
        <taxon>Agaricomycetidae</taxon>
        <taxon>Agaricales</taxon>
        <taxon>Marasmiineae</taxon>
        <taxon>Mycenaceae</taxon>
        <taxon>Mycena</taxon>
    </lineage>
</organism>
<feature type="compositionally biased region" description="Polar residues" evidence="1">
    <location>
        <begin position="309"/>
        <end position="326"/>
    </location>
</feature>
<evidence type="ECO:0000313" key="2">
    <source>
        <dbReference type="EMBL" id="KAJ7319316.1"/>
    </source>
</evidence>
<feature type="region of interest" description="Disordered" evidence="1">
    <location>
        <begin position="304"/>
        <end position="362"/>
    </location>
</feature>
<reference evidence="2" key="1">
    <citation type="submission" date="2023-03" db="EMBL/GenBank/DDBJ databases">
        <title>Massive genome expansion in bonnet fungi (Mycena s.s.) driven by repeated elements and novel gene families across ecological guilds.</title>
        <authorList>
            <consortium name="Lawrence Berkeley National Laboratory"/>
            <person name="Harder C.B."/>
            <person name="Miyauchi S."/>
            <person name="Viragh M."/>
            <person name="Kuo A."/>
            <person name="Thoen E."/>
            <person name="Andreopoulos B."/>
            <person name="Lu D."/>
            <person name="Skrede I."/>
            <person name="Drula E."/>
            <person name="Henrissat B."/>
            <person name="Morin E."/>
            <person name="Kohler A."/>
            <person name="Barry K."/>
            <person name="LaButti K."/>
            <person name="Morin E."/>
            <person name="Salamov A."/>
            <person name="Lipzen A."/>
            <person name="Mereny Z."/>
            <person name="Hegedus B."/>
            <person name="Baldrian P."/>
            <person name="Stursova M."/>
            <person name="Weitz H."/>
            <person name="Taylor A."/>
            <person name="Grigoriev I.V."/>
            <person name="Nagy L.G."/>
            <person name="Martin F."/>
            <person name="Kauserud H."/>
        </authorList>
    </citation>
    <scope>NUCLEOTIDE SEQUENCE</scope>
    <source>
        <strain evidence="2">CBHHK002</strain>
    </source>
</reference>
<evidence type="ECO:0000313" key="3">
    <source>
        <dbReference type="Proteomes" id="UP001218218"/>
    </source>
</evidence>